<comment type="similarity">
    <text evidence="1">Belongs to the SfsA family.</text>
</comment>
<dbReference type="Pfam" id="PF17746">
    <property type="entry name" value="SfsA_N"/>
    <property type="match status" value="1"/>
</dbReference>
<name>A0A518ELU8_9BACT</name>
<evidence type="ECO:0000259" key="2">
    <source>
        <dbReference type="Pfam" id="PF03749"/>
    </source>
</evidence>
<dbReference type="InterPro" id="IPR005224">
    <property type="entry name" value="SfsA"/>
</dbReference>
<protein>
    <recommendedName>
        <fullName evidence="1">Sugar fermentation stimulation protein homolog</fullName>
    </recommendedName>
</protein>
<dbReference type="PANTHER" id="PTHR30545">
    <property type="entry name" value="SUGAR FERMENTATION STIMULATION PROTEIN A"/>
    <property type="match status" value="1"/>
</dbReference>
<proteinExistence type="inferred from homology"/>
<dbReference type="NCBIfam" id="TIGR00230">
    <property type="entry name" value="sfsA"/>
    <property type="match status" value="1"/>
</dbReference>
<evidence type="ECO:0000256" key="1">
    <source>
        <dbReference type="HAMAP-Rule" id="MF_00095"/>
    </source>
</evidence>
<dbReference type="InterPro" id="IPR040452">
    <property type="entry name" value="SfsA_C"/>
</dbReference>
<gene>
    <name evidence="1 4" type="primary">sfsA</name>
    <name evidence="4" type="ORF">Poly30_05470</name>
</gene>
<reference evidence="4 5" key="1">
    <citation type="submission" date="2019-02" db="EMBL/GenBank/DDBJ databases">
        <title>Deep-cultivation of Planctomycetes and their phenomic and genomic characterization uncovers novel biology.</title>
        <authorList>
            <person name="Wiegand S."/>
            <person name="Jogler M."/>
            <person name="Boedeker C."/>
            <person name="Pinto D."/>
            <person name="Vollmers J."/>
            <person name="Rivas-Marin E."/>
            <person name="Kohn T."/>
            <person name="Peeters S.H."/>
            <person name="Heuer A."/>
            <person name="Rast P."/>
            <person name="Oberbeckmann S."/>
            <person name="Bunk B."/>
            <person name="Jeske O."/>
            <person name="Meyerdierks A."/>
            <person name="Storesund J.E."/>
            <person name="Kallscheuer N."/>
            <person name="Luecker S."/>
            <person name="Lage O.M."/>
            <person name="Pohl T."/>
            <person name="Merkel B.J."/>
            <person name="Hornburger P."/>
            <person name="Mueller R.-W."/>
            <person name="Bruemmer F."/>
            <person name="Labrenz M."/>
            <person name="Spormann A.M."/>
            <person name="Op den Camp H."/>
            <person name="Overmann J."/>
            <person name="Amann R."/>
            <person name="Jetten M.S.M."/>
            <person name="Mascher T."/>
            <person name="Medema M.H."/>
            <person name="Devos D.P."/>
            <person name="Kaster A.-K."/>
            <person name="Ovreas L."/>
            <person name="Rohde M."/>
            <person name="Galperin M.Y."/>
            <person name="Jogler C."/>
        </authorList>
    </citation>
    <scope>NUCLEOTIDE SEQUENCE [LARGE SCALE GENOMIC DNA]</scope>
    <source>
        <strain evidence="4 5">Poly30</strain>
    </source>
</reference>
<dbReference type="GO" id="GO:0003677">
    <property type="term" value="F:DNA binding"/>
    <property type="evidence" value="ECO:0007669"/>
    <property type="project" value="InterPro"/>
</dbReference>
<feature type="domain" description="Sugar fermentation stimulation protein C-terminal" evidence="2">
    <location>
        <begin position="100"/>
        <end position="237"/>
    </location>
</feature>
<dbReference type="InterPro" id="IPR041465">
    <property type="entry name" value="SfsA_N"/>
</dbReference>
<evidence type="ECO:0000313" key="4">
    <source>
        <dbReference type="EMBL" id="QDV05052.1"/>
    </source>
</evidence>
<dbReference type="Gene3D" id="2.40.50.580">
    <property type="match status" value="1"/>
</dbReference>
<dbReference type="AlphaFoldDB" id="A0A518ELU8"/>
<dbReference type="Gene3D" id="3.40.1350.60">
    <property type="match status" value="1"/>
</dbReference>
<evidence type="ECO:0000313" key="5">
    <source>
        <dbReference type="Proteomes" id="UP000320390"/>
    </source>
</evidence>
<dbReference type="CDD" id="cd22359">
    <property type="entry name" value="SfsA-like_bacterial"/>
    <property type="match status" value="1"/>
</dbReference>
<dbReference type="HAMAP" id="MF_00095">
    <property type="entry name" value="SfsA"/>
    <property type="match status" value="1"/>
</dbReference>
<feature type="domain" description="SfsA N-terminal OB" evidence="3">
    <location>
        <begin position="30"/>
        <end position="96"/>
    </location>
</feature>
<dbReference type="PANTHER" id="PTHR30545:SF2">
    <property type="entry name" value="SUGAR FERMENTATION STIMULATION PROTEIN A"/>
    <property type="match status" value="1"/>
</dbReference>
<dbReference type="Proteomes" id="UP000320390">
    <property type="component" value="Chromosome"/>
</dbReference>
<keyword evidence="5" id="KW-1185">Reference proteome</keyword>
<dbReference type="EMBL" id="CP036434">
    <property type="protein sequence ID" value="QDV05052.1"/>
    <property type="molecule type" value="Genomic_DNA"/>
</dbReference>
<evidence type="ECO:0000259" key="3">
    <source>
        <dbReference type="Pfam" id="PF17746"/>
    </source>
</evidence>
<accession>A0A518ELU8</accession>
<sequence>MSQHERESGAIWRMLIGMQIDKPVTIGRFIKRYKRFLTDVEADNGDILTAHCPNTGSMKGCLSEGARVALRDSQDPKRKLQLTFQTVEVDGTWVNVDTGLPNALAYEAVEAGLIPALTGYSTLRREVKYGTGSRIDLLLEDPEKGRAWVEVKNTTLREGDAALFPDAVTTRGKKHLEELERVVQAGDRGVMLFCVSRSDVKTFSPADEIDPDYCETLRRVAKAGVEVLAYATIVTPTSFELGHPLEVVL</sequence>
<organism evidence="4 5">
    <name type="scientific">Saltatorellus ferox</name>
    <dbReference type="NCBI Taxonomy" id="2528018"/>
    <lineage>
        <taxon>Bacteria</taxon>
        <taxon>Pseudomonadati</taxon>
        <taxon>Planctomycetota</taxon>
        <taxon>Planctomycetia</taxon>
        <taxon>Planctomycetia incertae sedis</taxon>
        <taxon>Saltatorellus</taxon>
    </lineage>
</organism>
<dbReference type="Pfam" id="PF03749">
    <property type="entry name" value="SfsA"/>
    <property type="match status" value="1"/>
</dbReference>